<accession>A0ABN1C9A5</accession>
<gene>
    <name evidence="3" type="ORF">GCM10009533_11770</name>
</gene>
<organism evidence="3 4">
    <name type="scientific">Saccharopolyspora erythraea</name>
    <name type="common">Streptomyces erythraeus</name>
    <dbReference type="NCBI Taxonomy" id="1836"/>
    <lineage>
        <taxon>Bacteria</taxon>
        <taxon>Bacillati</taxon>
        <taxon>Actinomycetota</taxon>
        <taxon>Actinomycetes</taxon>
        <taxon>Pseudonocardiales</taxon>
        <taxon>Pseudonocardiaceae</taxon>
        <taxon>Saccharopolyspora</taxon>
    </lineage>
</organism>
<evidence type="ECO:0000313" key="4">
    <source>
        <dbReference type="Proteomes" id="UP001500729"/>
    </source>
</evidence>
<sequence>MPADQLPLPDYDELPIGQLRHRIRSLQPDQVRELLEHEQRHAHRLPVEELLTNRLQELEEGAEPAPGSPESMPETPGHTRGGSPVSPGSGRGPSGPPPRHGIIGEQGRPNPNS</sequence>
<keyword evidence="4" id="KW-1185">Reference proteome</keyword>
<name>A0ABN1C9A5_SACER</name>
<dbReference type="EMBL" id="BAAAGS010000005">
    <property type="protein sequence ID" value="GAA0514466.1"/>
    <property type="molecule type" value="Genomic_DNA"/>
</dbReference>
<evidence type="ECO:0000256" key="1">
    <source>
        <dbReference type="SAM" id="MobiDB-lite"/>
    </source>
</evidence>
<evidence type="ECO:0000259" key="2">
    <source>
        <dbReference type="Pfam" id="PF26450"/>
    </source>
</evidence>
<dbReference type="RefSeq" id="WP_009946312.1">
    <property type="nucleotide sequence ID" value="NZ_BAAAGS010000005.1"/>
</dbReference>
<reference evidence="3 4" key="1">
    <citation type="journal article" date="2019" name="Int. J. Syst. Evol. Microbiol.">
        <title>The Global Catalogue of Microorganisms (GCM) 10K type strain sequencing project: providing services to taxonomists for standard genome sequencing and annotation.</title>
        <authorList>
            <consortium name="The Broad Institute Genomics Platform"/>
            <consortium name="The Broad Institute Genome Sequencing Center for Infectious Disease"/>
            <person name="Wu L."/>
            <person name="Ma J."/>
        </authorList>
    </citation>
    <scope>NUCLEOTIDE SEQUENCE [LARGE SCALE GENOMIC DNA]</scope>
    <source>
        <strain evidence="3 4">JCM 10303</strain>
    </source>
</reference>
<feature type="domain" description="DUF8129" evidence="2">
    <location>
        <begin position="2"/>
        <end position="60"/>
    </location>
</feature>
<dbReference type="Proteomes" id="UP001500729">
    <property type="component" value="Unassembled WGS sequence"/>
</dbReference>
<feature type="region of interest" description="Disordered" evidence="1">
    <location>
        <begin position="53"/>
        <end position="113"/>
    </location>
</feature>
<proteinExistence type="predicted"/>
<evidence type="ECO:0000313" key="3">
    <source>
        <dbReference type="EMBL" id="GAA0514466.1"/>
    </source>
</evidence>
<dbReference type="InterPro" id="IPR058442">
    <property type="entry name" value="DUF8129"/>
</dbReference>
<comment type="caution">
    <text evidence="3">The sequence shown here is derived from an EMBL/GenBank/DDBJ whole genome shotgun (WGS) entry which is preliminary data.</text>
</comment>
<dbReference type="Pfam" id="PF26450">
    <property type="entry name" value="DUF8129"/>
    <property type="match status" value="1"/>
</dbReference>
<protein>
    <recommendedName>
        <fullName evidence="2">DUF8129 domain-containing protein</fullName>
    </recommendedName>
</protein>